<name>A0A1B0ASA3_9MUSC</name>
<dbReference type="EMBL" id="JXJN01002705">
    <property type="status" value="NOT_ANNOTATED_CDS"/>
    <property type="molecule type" value="Genomic_DNA"/>
</dbReference>
<protein>
    <submittedName>
        <fullName evidence="1">Uncharacterized protein</fullName>
    </submittedName>
</protein>
<reference evidence="1" key="2">
    <citation type="submission" date="2020-05" db="UniProtKB">
        <authorList>
            <consortium name="EnsemblMetazoa"/>
        </authorList>
    </citation>
    <scope>IDENTIFICATION</scope>
    <source>
        <strain evidence="1">IAEA</strain>
    </source>
</reference>
<dbReference type="AlphaFoldDB" id="A0A1B0ASA3"/>
<reference evidence="2" key="1">
    <citation type="submission" date="2015-01" db="EMBL/GenBank/DDBJ databases">
        <authorList>
            <person name="Aksoy S."/>
            <person name="Warren W."/>
            <person name="Wilson R.K."/>
        </authorList>
    </citation>
    <scope>NUCLEOTIDE SEQUENCE [LARGE SCALE GENOMIC DNA]</scope>
    <source>
        <strain evidence="2">IAEA</strain>
    </source>
</reference>
<dbReference type="EnsemblMetazoa" id="GPPI006732-RA">
    <property type="protein sequence ID" value="GPPI006732-PA"/>
    <property type="gene ID" value="GPPI006732"/>
</dbReference>
<accession>A0A1B0ASA3</accession>
<sequence>MHYGGLQNKVLNSEKEMISPDAINLFIMLDASHSLILHGLSLSSLRNENEQVSVSARKKIASLTT</sequence>
<dbReference type="VEuPathDB" id="VectorBase:GPPI006732"/>
<evidence type="ECO:0000313" key="1">
    <source>
        <dbReference type="EnsemblMetazoa" id="GPPI006732-PA"/>
    </source>
</evidence>
<keyword evidence="2" id="KW-1185">Reference proteome</keyword>
<organism evidence="1 2">
    <name type="scientific">Glossina palpalis gambiensis</name>
    <dbReference type="NCBI Taxonomy" id="67801"/>
    <lineage>
        <taxon>Eukaryota</taxon>
        <taxon>Metazoa</taxon>
        <taxon>Ecdysozoa</taxon>
        <taxon>Arthropoda</taxon>
        <taxon>Hexapoda</taxon>
        <taxon>Insecta</taxon>
        <taxon>Pterygota</taxon>
        <taxon>Neoptera</taxon>
        <taxon>Endopterygota</taxon>
        <taxon>Diptera</taxon>
        <taxon>Brachycera</taxon>
        <taxon>Muscomorpha</taxon>
        <taxon>Hippoboscoidea</taxon>
        <taxon>Glossinidae</taxon>
        <taxon>Glossina</taxon>
    </lineage>
</organism>
<dbReference type="Proteomes" id="UP000092460">
    <property type="component" value="Unassembled WGS sequence"/>
</dbReference>
<proteinExistence type="predicted"/>
<evidence type="ECO:0000313" key="2">
    <source>
        <dbReference type="Proteomes" id="UP000092460"/>
    </source>
</evidence>